<evidence type="ECO:0000256" key="1">
    <source>
        <dbReference type="SAM" id="MobiDB-lite"/>
    </source>
</evidence>
<accession>A0A2S6CBX7</accession>
<feature type="compositionally biased region" description="Low complexity" evidence="1">
    <location>
        <begin position="140"/>
        <end position="166"/>
    </location>
</feature>
<dbReference type="Proteomes" id="UP000237631">
    <property type="component" value="Unassembled WGS sequence"/>
</dbReference>
<dbReference type="AlphaFoldDB" id="A0A2S6CBX7"/>
<organism evidence="3 4">
    <name type="scientific">Cercospora berteroae</name>
    <dbReference type="NCBI Taxonomy" id="357750"/>
    <lineage>
        <taxon>Eukaryota</taxon>
        <taxon>Fungi</taxon>
        <taxon>Dikarya</taxon>
        <taxon>Ascomycota</taxon>
        <taxon>Pezizomycotina</taxon>
        <taxon>Dothideomycetes</taxon>
        <taxon>Dothideomycetidae</taxon>
        <taxon>Mycosphaerellales</taxon>
        <taxon>Mycosphaerellaceae</taxon>
        <taxon>Cercospora</taxon>
    </lineage>
</organism>
<feature type="compositionally biased region" description="Polar residues" evidence="1">
    <location>
        <begin position="167"/>
        <end position="176"/>
    </location>
</feature>
<keyword evidence="4" id="KW-1185">Reference proteome</keyword>
<reference evidence="4" key="1">
    <citation type="journal article" date="2017" name="bioRxiv">
        <title>Conservation of a gene cluster reveals novel cercosporin biosynthetic mechanisms and extends production to the genus Colletotrichum.</title>
        <authorList>
            <person name="de Jonge R."/>
            <person name="Ebert M.K."/>
            <person name="Huitt-Roehl C.R."/>
            <person name="Pal P."/>
            <person name="Suttle J.C."/>
            <person name="Spanner R.E."/>
            <person name="Neubauer J.D."/>
            <person name="Jurick W.M.II."/>
            <person name="Stott K.A."/>
            <person name="Secor G.A."/>
            <person name="Thomma B.P.H.J."/>
            <person name="Van de Peer Y."/>
            <person name="Townsend C.A."/>
            <person name="Bolton M.D."/>
        </authorList>
    </citation>
    <scope>NUCLEOTIDE SEQUENCE [LARGE SCALE GENOMIC DNA]</scope>
    <source>
        <strain evidence="4">CBS538.71</strain>
    </source>
</reference>
<feature type="region of interest" description="Disordered" evidence="1">
    <location>
        <begin position="111"/>
        <end position="215"/>
    </location>
</feature>
<feature type="compositionally biased region" description="Low complexity" evidence="1">
    <location>
        <begin position="184"/>
        <end position="197"/>
    </location>
</feature>
<comment type="caution">
    <text evidence="3">The sequence shown here is derived from an EMBL/GenBank/DDBJ whole genome shotgun (WGS) entry which is preliminary data.</text>
</comment>
<evidence type="ECO:0000256" key="2">
    <source>
        <dbReference type="SAM" id="SignalP"/>
    </source>
</evidence>
<gene>
    <name evidence="3" type="ORF">CBER1_02807</name>
</gene>
<proteinExistence type="predicted"/>
<dbReference type="EMBL" id="PNEN01000499">
    <property type="protein sequence ID" value="PPJ57240.1"/>
    <property type="molecule type" value="Genomic_DNA"/>
</dbReference>
<name>A0A2S6CBX7_9PEZI</name>
<dbReference type="OrthoDB" id="5427833at2759"/>
<evidence type="ECO:0008006" key="5">
    <source>
        <dbReference type="Google" id="ProtNLM"/>
    </source>
</evidence>
<feature type="chain" id="PRO_5015659017" description="Extracellular membrane protein CFEM domain-containing protein" evidence="2">
    <location>
        <begin position="19"/>
        <end position="239"/>
    </location>
</feature>
<evidence type="ECO:0000313" key="4">
    <source>
        <dbReference type="Proteomes" id="UP000237631"/>
    </source>
</evidence>
<keyword evidence="2" id="KW-0732">Signal</keyword>
<dbReference type="STRING" id="357750.A0A2S6CBX7"/>
<sequence>MRLDGAAALLALPAVAFATVSLTNFQSDNKALDPSSLPAACAKVYKATISGCEAEDFPEGGNGCSPACAQGMQDMVQRVQDACDNADLKGFPILAQFLAGNGLTVLCGSSAKAPDQDAETTSSQAPTTRSRTQSAPSTFSTETSPTRSASTASTSETVTSSSLVPTATEQTTILVDSSSPPSPTATSSGGNGQTSSNDYSGQGSPFDALPSPSSTMRSTYISLGTMVLAAAMACMGVLG</sequence>
<evidence type="ECO:0000313" key="3">
    <source>
        <dbReference type="EMBL" id="PPJ57240.1"/>
    </source>
</evidence>
<protein>
    <recommendedName>
        <fullName evidence="5">Extracellular membrane protein CFEM domain-containing protein</fullName>
    </recommendedName>
</protein>
<feature type="compositionally biased region" description="Polar residues" evidence="1">
    <location>
        <begin position="119"/>
        <end position="139"/>
    </location>
</feature>
<feature type="signal peptide" evidence="2">
    <location>
        <begin position="1"/>
        <end position="18"/>
    </location>
</feature>